<sequence length="153" mass="16839">MTTVTPFLWFNDNAGEAIERYQKVFPDTEIVDESRMPDGTFFIATIRLQGQELVLMNGGPSHQLTEAFSLSVGVETQQEVDEISDALIEGGGYQDSCGWLKDAFGLSWQVVPSILGKLMSDPDPEKAGRTQAAMMQMKRLSVQGLQDAYDGKA</sequence>
<dbReference type="Pfam" id="PF06983">
    <property type="entry name" value="3-dmu-9_3-mt"/>
    <property type="match status" value="1"/>
</dbReference>
<dbReference type="InterPro" id="IPR029068">
    <property type="entry name" value="Glyas_Bleomycin-R_OHBP_Dase"/>
</dbReference>
<dbReference type="CDD" id="cd06588">
    <property type="entry name" value="PhnB_like"/>
    <property type="match status" value="1"/>
</dbReference>
<keyword evidence="3" id="KW-1185">Reference proteome</keyword>
<dbReference type="InterPro" id="IPR028973">
    <property type="entry name" value="PhnB-like"/>
</dbReference>
<dbReference type="InterPro" id="IPR009725">
    <property type="entry name" value="3_dmu_93_MTrfase"/>
</dbReference>
<dbReference type="Gene3D" id="3.10.180.10">
    <property type="entry name" value="2,3-Dihydroxybiphenyl 1,2-Dioxygenase, domain 1"/>
    <property type="match status" value="1"/>
</dbReference>
<reference evidence="2 3" key="1">
    <citation type="submission" date="2023-07" db="EMBL/GenBank/DDBJ databases">
        <title>Sorghum-associated microbial communities from plants grown in Nebraska, USA.</title>
        <authorList>
            <person name="Schachtman D."/>
        </authorList>
    </citation>
    <scope>NUCLEOTIDE SEQUENCE [LARGE SCALE GENOMIC DNA]</scope>
    <source>
        <strain evidence="2 3">BE248</strain>
    </source>
</reference>
<feature type="domain" description="PhnB-like" evidence="1">
    <location>
        <begin position="3"/>
        <end position="111"/>
    </location>
</feature>
<organism evidence="2 3">
    <name type="scientific">Aeromicrobium panaciterrae</name>
    <dbReference type="NCBI Taxonomy" id="363861"/>
    <lineage>
        <taxon>Bacteria</taxon>
        <taxon>Bacillati</taxon>
        <taxon>Actinomycetota</taxon>
        <taxon>Actinomycetes</taxon>
        <taxon>Propionibacteriales</taxon>
        <taxon>Nocardioidaceae</taxon>
        <taxon>Aeromicrobium</taxon>
    </lineage>
</organism>
<dbReference type="RefSeq" id="WP_309966210.1">
    <property type="nucleotide sequence ID" value="NZ_JAVDWH010000001.1"/>
</dbReference>
<dbReference type="PIRSF" id="PIRSF021700">
    <property type="entry name" value="3_dmu_93_MTrfase"/>
    <property type="match status" value="1"/>
</dbReference>
<name>A0ABU1UKA2_9ACTN</name>
<gene>
    <name evidence="2" type="ORF">J2X11_000438</name>
</gene>
<dbReference type="PANTHER" id="PTHR33990">
    <property type="entry name" value="PROTEIN YJDN-RELATED"/>
    <property type="match status" value="1"/>
</dbReference>
<accession>A0ABU1UKA2</accession>
<protein>
    <submittedName>
        <fullName evidence="2">3-demethylubiquinone-9 3-methyltransferase (Glyoxalase superfamily)</fullName>
    </submittedName>
</protein>
<dbReference type="EMBL" id="JAVDWH010000001">
    <property type="protein sequence ID" value="MDR7085599.1"/>
    <property type="molecule type" value="Genomic_DNA"/>
</dbReference>
<proteinExistence type="predicted"/>
<dbReference type="Proteomes" id="UP001257739">
    <property type="component" value="Unassembled WGS sequence"/>
</dbReference>
<evidence type="ECO:0000313" key="3">
    <source>
        <dbReference type="Proteomes" id="UP001257739"/>
    </source>
</evidence>
<evidence type="ECO:0000259" key="1">
    <source>
        <dbReference type="Pfam" id="PF06983"/>
    </source>
</evidence>
<evidence type="ECO:0000313" key="2">
    <source>
        <dbReference type="EMBL" id="MDR7085599.1"/>
    </source>
</evidence>
<dbReference type="SUPFAM" id="SSF54593">
    <property type="entry name" value="Glyoxalase/Bleomycin resistance protein/Dihydroxybiphenyl dioxygenase"/>
    <property type="match status" value="1"/>
</dbReference>
<comment type="caution">
    <text evidence="2">The sequence shown here is derived from an EMBL/GenBank/DDBJ whole genome shotgun (WGS) entry which is preliminary data.</text>
</comment>